<evidence type="ECO:0000256" key="8">
    <source>
        <dbReference type="PROSITE-ProRule" id="PRU10061"/>
    </source>
</evidence>
<evidence type="ECO:0000256" key="5">
    <source>
        <dbReference type="ARBA" id="ARBA00023277"/>
    </source>
</evidence>
<dbReference type="GO" id="GO:0031176">
    <property type="term" value="F:endo-1,4-beta-xylanase activity"/>
    <property type="evidence" value="ECO:0007669"/>
    <property type="project" value="UniProtKB-EC"/>
</dbReference>
<reference evidence="11" key="1">
    <citation type="submission" date="2016-08" db="EMBL/GenBank/DDBJ databases">
        <title>Complete Genome Seqeunce of Paenibacillus sp. nov. IHBB 9852 from high altitute lake of Indian trans-Himalayas.</title>
        <authorList>
            <person name="Kiran S."/>
            <person name="Swarnkar M.K."/>
            <person name="Rana A."/>
            <person name="Tewari R."/>
            <person name="Gulati A."/>
        </authorList>
    </citation>
    <scope>NUCLEOTIDE SEQUENCE [LARGE SCALE GENOMIC DNA]</scope>
    <source>
        <strain evidence="11">IHBB 9852</strain>
    </source>
</reference>
<dbReference type="PROSITE" id="PS51760">
    <property type="entry name" value="GH10_2"/>
    <property type="match status" value="1"/>
</dbReference>
<dbReference type="InterPro" id="IPR017853">
    <property type="entry name" value="GH"/>
</dbReference>
<keyword evidence="4 9" id="KW-0378">Hydrolase</keyword>
<accession>A0A1B2E7F5</accession>
<organism evidence="11">
    <name type="scientific">Paenibacillus ihbetae</name>
    <dbReference type="NCBI Taxonomy" id="1870820"/>
    <lineage>
        <taxon>Bacteria</taxon>
        <taxon>Bacillati</taxon>
        <taxon>Bacillota</taxon>
        <taxon>Bacilli</taxon>
        <taxon>Bacillales</taxon>
        <taxon>Paenibacillaceae</taxon>
        <taxon>Paenibacillus</taxon>
    </lineage>
</organism>
<dbReference type="InterPro" id="IPR031158">
    <property type="entry name" value="GH10_AS"/>
</dbReference>
<evidence type="ECO:0000256" key="4">
    <source>
        <dbReference type="ARBA" id="ARBA00022801"/>
    </source>
</evidence>
<dbReference type="EMBL" id="CP016809">
    <property type="protein sequence ID" value="ANY75915.1"/>
    <property type="molecule type" value="Genomic_DNA"/>
</dbReference>
<dbReference type="SUPFAM" id="SSF51445">
    <property type="entry name" value="(Trans)glycosidases"/>
    <property type="match status" value="1"/>
</dbReference>
<keyword evidence="7 9" id="KW-0624">Polysaccharide degradation</keyword>
<dbReference type="PRINTS" id="PR00134">
    <property type="entry name" value="GLHYDRLASE10"/>
</dbReference>
<comment type="catalytic activity">
    <reaction evidence="1 9">
        <text>Endohydrolysis of (1-&gt;4)-beta-D-xylosidic linkages in xylans.</text>
        <dbReference type="EC" id="3.2.1.8"/>
    </reaction>
</comment>
<keyword evidence="5 9" id="KW-0119">Carbohydrate metabolism</keyword>
<dbReference type="RefSeq" id="WP_099479766.1">
    <property type="nucleotide sequence ID" value="NZ_CP016809.1"/>
</dbReference>
<keyword evidence="3 11" id="KW-0858">Xylan degradation</keyword>
<dbReference type="InterPro" id="IPR001000">
    <property type="entry name" value="GH10_dom"/>
</dbReference>
<dbReference type="SMART" id="SM00633">
    <property type="entry name" value="Glyco_10"/>
    <property type="match status" value="1"/>
</dbReference>
<evidence type="ECO:0000313" key="11">
    <source>
        <dbReference type="EMBL" id="ANY75915.1"/>
    </source>
</evidence>
<evidence type="ECO:0000256" key="1">
    <source>
        <dbReference type="ARBA" id="ARBA00000681"/>
    </source>
</evidence>
<keyword evidence="6 9" id="KW-0326">Glycosidase</keyword>
<comment type="pathway">
    <text evidence="2">Glycan degradation; xylan degradation.</text>
</comment>
<dbReference type="InterPro" id="IPR044846">
    <property type="entry name" value="GH10"/>
</dbReference>
<dbReference type="PROSITE" id="PS00591">
    <property type="entry name" value="GH10_1"/>
    <property type="match status" value="1"/>
</dbReference>
<feature type="active site" description="Nucleophile" evidence="8">
    <location>
        <position position="244"/>
    </location>
</feature>
<dbReference type="UniPathway" id="UPA00114"/>
<evidence type="ECO:0000256" key="7">
    <source>
        <dbReference type="ARBA" id="ARBA00023326"/>
    </source>
</evidence>
<evidence type="ECO:0000256" key="3">
    <source>
        <dbReference type="ARBA" id="ARBA00022651"/>
    </source>
</evidence>
<evidence type="ECO:0000259" key="10">
    <source>
        <dbReference type="PROSITE" id="PS51760"/>
    </source>
</evidence>
<evidence type="ECO:0000256" key="6">
    <source>
        <dbReference type="ARBA" id="ARBA00023295"/>
    </source>
</evidence>
<feature type="domain" description="GH10" evidence="10">
    <location>
        <begin position="5"/>
        <end position="334"/>
    </location>
</feature>
<dbReference type="AlphaFoldDB" id="A0A1B2E7F5"/>
<protein>
    <recommendedName>
        <fullName evidence="9">Beta-xylanase</fullName>
        <ecNumber evidence="9">3.2.1.8</ecNumber>
    </recommendedName>
</protein>
<comment type="similarity">
    <text evidence="9">Belongs to the glycosyl hydrolase 10 (cellulase F) family.</text>
</comment>
<dbReference type="Gene3D" id="3.20.20.80">
    <property type="entry name" value="Glycosidases"/>
    <property type="match status" value="1"/>
</dbReference>
<dbReference type="PANTHER" id="PTHR31490">
    <property type="entry name" value="GLYCOSYL HYDROLASE"/>
    <property type="match status" value="1"/>
</dbReference>
<dbReference type="PANTHER" id="PTHR31490:SF90">
    <property type="entry name" value="ENDO-1,4-BETA-XYLANASE A"/>
    <property type="match status" value="1"/>
</dbReference>
<gene>
    <name evidence="11" type="ORF">BBD41_26920</name>
</gene>
<dbReference type="KEGG" id="pib:BBD41_26920"/>
<evidence type="ECO:0000256" key="9">
    <source>
        <dbReference type="RuleBase" id="RU361174"/>
    </source>
</evidence>
<dbReference type="EC" id="3.2.1.8" evidence="9"/>
<dbReference type="GO" id="GO:0045493">
    <property type="term" value="P:xylan catabolic process"/>
    <property type="evidence" value="ECO:0007669"/>
    <property type="project" value="UniProtKB-UniPathway"/>
</dbReference>
<name>A0A1B2E7F5_9BACL</name>
<dbReference type="Pfam" id="PF00331">
    <property type="entry name" value="Glyco_hydro_10"/>
    <property type="match status" value="1"/>
</dbReference>
<proteinExistence type="inferred from homology"/>
<evidence type="ECO:0000256" key="2">
    <source>
        <dbReference type="ARBA" id="ARBA00004851"/>
    </source>
</evidence>
<sequence>MRRSMKRLPKLHEAYGNSFKIGAAVNPITMVTQKELLAHHFNSVTAENEMKFERLHPSEEVYTFEQADQIISFAKSNGMSVRGHTLVWHNQTPEWVFQDSSGRTAGRELLLARMKSHIDEVVGRYRGDIYAWDVVNEAIADSGSDLLRSSPWLASIGEDFIAKAFEYAHEADPQALLFYNDYNESVPEKREKIYTLLKSLKEQDVPIHGVGLQAHWNLDFPSLDDIRRAIERYASLGMMLHITELDVSVFAHEDKRTNLAAPTEEMLERQAVRYGQLFRLLKEYSGSVTSVTFWGAADDYTWLDQFPVRGRKNWPFVFDENHLPKESYWNLLKEANPERTFQEIRS</sequence>